<dbReference type="PROSITE" id="PS50926">
    <property type="entry name" value="TRAM"/>
    <property type="match status" value="1"/>
</dbReference>
<dbReference type="GO" id="GO:0008168">
    <property type="term" value="F:methyltransferase activity"/>
    <property type="evidence" value="ECO:0007669"/>
    <property type="project" value="UniProtKB-KW"/>
</dbReference>
<dbReference type="InterPro" id="IPR002792">
    <property type="entry name" value="TRAM_dom"/>
</dbReference>
<dbReference type="PANTHER" id="PTHR11061">
    <property type="entry name" value="RNA M5U METHYLTRANSFERASE"/>
    <property type="match status" value="1"/>
</dbReference>
<accession>A0ABU7MMG0</accession>
<protein>
    <submittedName>
        <fullName evidence="7">Methyltransferase</fullName>
    </submittedName>
</protein>
<keyword evidence="3 4" id="KW-0949">S-adenosyl-L-methionine</keyword>
<dbReference type="PANTHER" id="PTHR11061:SF30">
    <property type="entry name" value="TRNA (URACIL(54)-C(5))-METHYLTRANSFERASE"/>
    <property type="match status" value="1"/>
</dbReference>
<dbReference type="Proteomes" id="UP001344817">
    <property type="component" value="Unassembled WGS sequence"/>
</dbReference>
<keyword evidence="2 4" id="KW-0808">Transferase</keyword>
<comment type="similarity">
    <text evidence="4">Belongs to the class I-like SAM-binding methyltransferase superfamily. RNA M5U methyltransferase family.</text>
</comment>
<dbReference type="Gene3D" id="3.40.50.150">
    <property type="entry name" value="Vaccinia Virus protein VP39"/>
    <property type="match status" value="1"/>
</dbReference>
<evidence type="ECO:0000256" key="3">
    <source>
        <dbReference type="ARBA" id="ARBA00022691"/>
    </source>
</evidence>
<feature type="domain" description="TRAM" evidence="6">
    <location>
        <begin position="2"/>
        <end position="61"/>
    </location>
</feature>
<dbReference type="GO" id="GO:0032259">
    <property type="term" value="P:methylation"/>
    <property type="evidence" value="ECO:0007669"/>
    <property type="project" value="UniProtKB-KW"/>
</dbReference>
<dbReference type="SUPFAM" id="SSF50249">
    <property type="entry name" value="Nucleic acid-binding proteins"/>
    <property type="match status" value="1"/>
</dbReference>
<feature type="active site" evidence="5">
    <location>
        <position position="388"/>
    </location>
</feature>
<feature type="active site" description="Nucleophile" evidence="4">
    <location>
        <position position="388"/>
    </location>
</feature>
<dbReference type="CDD" id="cd02440">
    <property type="entry name" value="AdoMet_MTases"/>
    <property type="match status" value="1"/>
</dbReference>
<evidence type="ECO:0000313" key="7">
    <source>
        <dbReference type="EMBL" id="MEE3928363.1"/>
    </source>
</evidence>
<dbReference type="InterPro" id="IPR010280">
    <property type="entry name" value="U5_MeTrfase_fam"/>
</dbReference>
<feature type="binding site" evidence="4">
    <location>
        <position position="362"/>
    </location>
    <ligand>
        <name>S-adenosyl-L-methionine</name>
        <dbReference type="ChEBI" id="CHEBI:59789"/>
    </ligand>
</feature>
<sequence>MKIKNNEILNLTATDISYQGLGISILESGYKIFTSGLFKGEKATCQVIKTNKNYAFAKVLNYLETSKFRINDNNKFLIETQCACFYGIDYEEQLRIKEDYINLILKWSIPELKNLNVKFHSSAQKIHYRNKAKYRYVVNNQGNLDLYSFVFNSNELIKADWFELNHSSVNLKLKQITDYLNKLKLSDKKQIKGITIRSNNSEFQVILEVDNIQKINKAIFNTIIEDSKIMTFVLVSENQSVILKDLPFFIEWMDKKFLVSWDSFFQIDLSSFSKIISKSKEIIQKNQYKKIYDIYCGVGSLGIMFSNHKTELIGYEIVENAIYNAKQNAKINNINKFNFEVFDAQKLSIQIKDSKDSLIILDPPRKGLSKQLINNITKNNCDVIYISCDPRTLIRDLKLFIQNNYQIVSFDSYDCFSNTFHIESLVFLKAKL</sequence>
<gene>
    <name evidence="7" type="ORF">V2E24_02115</name>
</gene>
<dbReference type="Gene3D" id="2.40.50.1070">
    <property type="match status" value="1"/>
</dbReference>
<dbReference type="SUPFAM" id="SSF53335">
    <property type="entry name" value="S-adenosyl-L-methionine-dependent methyltransferases"/>
    <property type="match status" value="1"/>
</dbReference>
<evidence type="ECO:0000313" key="8">
    <source>
        <dbReference type="Proteomes" id="UP001344817"/>
    </source>
</evidence>
<feature type="binding site" evidence="4">
    <location>
        <position position="266"/>
    </location>
    <ligand>
        <name>S-adenosyl-L-methionine</name>
        <dbReference type="ChEBI" id="CHEBI:59789"/>
    </ligand>
</feature>
<reference evidence="7" key="1">
    <citation type="submission" date="2024-01" db="EMBL/GenBank/DDBJ databases">
        <title>Genome sequence of Mycoplasma ciconiae type strain DSM 25251.</title>
        <authorList>
            <person name="Spergser J."/>
        </authorList>
    </citation>
    <scope>NUCLEOTIDE SEQUENCE [LARGE SCALE GENOMIC DNA]</scope>
    <source>
        <strain evidence="7">DSM 25251</strain>
    </source>
</reference>
<evidence type="ECO:0000256" key="2">
    <source>
        <dbReference type="ARBA" id="ARBA00022679"/>
    </source>
</evidence>
<feature type="binding site" evidence="4">
    <location>
        <position position="295"/>
    </location>
    <ligand>
        <name>S-adenosyl-L-methionine</name>
        <dbReference type="ChEBI" id="CHEBI:59789"/>
    </ligand>
</feature>
<keyword evidence="1 4" id="KW-0489">Methyltransferase</keyword>
<dbReference type="PROSITE" id="PS51687">
    <property type="entry name" value="SAM_MT_RNA_M5U"/>
    <property type="match status" value="1"/>
</dbReference>
<comment type="caution">
    <text evidence="7">The sequence shown here is derived from an EMBL/GenBank/DDBJ whole genome shotgun (WGS) entry which is preliminary data.</text>
</comment>
<evidence type="ECO:0000256" key="4">
    <source>
        <dbReference type="PROSITE-ProRule" id="PRU01024"/>
    </source>
</evidence>
<dbReference type="RefSeq" id="WP_330500774.1">
    <property type="nucleotide sequence ID" value="NZ_JAZDWZ010000005.1"/>
</dbReference>
<dbReference type="Pfam" id="PF05958">
    <property type="entry name" value="tRNA_U5-meth_tr"/>
    <property type="match status" value="1"/>
</dbReference>
<dbReference type="PROSITE" id="PS01230">
    <property type="entry name" value="TRMA_1"/>
    <property type="match status" value="1"/>
</dbReference>
<dbReference type="InterPro" id="IPR029063">
    <property type="entry name" value="SAM-dependent_MTases_sf"/>
</dbReference>
<dbReference type="InterPro" id="IPR030390">
    <property type="entry name" value="MeTrfase_TrmA_AS"/>
</dbReference>
<evidence type="ECO:0000259" key="6">
    <source>
        <dbReference type="PROSITE" id="PS50926"/>
    </source>
</evidence>
<dbReference type="InterPro" id="IPR012340">
    <property type="entry name" value="NA-bd_OB-fold"/>
</dbReference>
<feature type="binding site" evidence="4">
    <location>
        <position position="316"/>
    </location>
    <ligand>
        <name>S-adenosyl-L-methionine</name>
        <dbReference type="ChEBI" id="CHEBI:59789"/>
    </ligand>
</feature>
<dbReference type="Pfam" id="PF01938">
    <property type="entry name" value="TRAM"/>
    <property type="match status" value="1"/>
</dbReference>
<organism evidence="7 8">
    <name type="scientific">Mycoplasmopsis ciconiae</name>
    <dbReference type="NCBI Taxonomy" id="561067"/>
    <lineage>
        <taxon>Bacteria</taxon>
        <taxon>Bacillati</taxon>
        <taxon>Mycoplasmatota</taxon>
        <taxon>Mycoplasmoidales</taxon>
        <taxon>Metamycoplasmataceae</taxon>
        <taxon>Mycoplasmopsis</taxon>
    </lineage>
</organism>
<dbReference type="EMBL" id="JAZDWZ010000005">
    <property type="protein sequence ID" value="MEE3928363.1"/>
    <property type="molecule type" value="Genomic_DNA"/>
</dbReference>
<dbReference type="Gene3D" id="2.40.50.140">
    <property type="entry name" value="Nucleic acid-binding proteins"/>
    <property type="match status" value="1"/>
</dbReference>
<evidence type="ECO:0000256" key="5">
    <source>
        <dbReference type="PROSITE-ProRule" id="PRU10015"/>
    </source>
</evidence>
<evidence type="ECO:0000256" key="1">
    <source>
        <dbReference type="ARBA" id="ARBA00022603"/>
    </source>
</evidence>
<name>A0ABU7MMG0_9BACT</name>
<proteinExistence type="inferred from homology"/>
<keyword evidence="8" id="KW-1185">Reference proteome</keyword>